<feature type="chain" id="PRO_5016258294" evidence="2">
    <location>
        <begin position="34"/>
        <end position="2891"/>
    </location>
</feature>
<dbReference type="NCBIfam" id="TIGR03696">
    <property type="entry name" value="Rhs_assc_core"/>
    <property type="match status" value="1"/>
</dbReference>
<dbReference type="InterPro" id="IPR022385">
    <property type="entry name" value="Rhs_assc_core"/>
</dbReference>
<dbReference type="EMBL" id="CP030073">
    <property type="protein sequence ID" value="AWW35466.1"/>
    <property type="molecule type" value="Genomic_DNA"/>
</dbReference>
<dbReference type="Gene3D" id="2.60.40.10">
    <property type="entry name" value="Immunoglobulins"/>
    <property type="match status" value="1"/>
</dbReference>
<evidence type="ECO:0000313" key="5">
    <source>
        <dbReference type="Proteomes" id="UP000249616"/>
    </source>
</evidence>
<dbReference type="Pfam" id="PF05593">
    <property type="entry name" value="RHS_repeat"/>
    <property type="match status" value="4"/>
</dbReference>
<dbReference type="Proteomes" id="UP000249616">
    <property type="component" value="Chromosome"/>
</dbReference>
<evidence type="ECO:0000313" key="4">
    <source>
        <dbReference type="EMBL" id="AWW35466.1"/>
    </source>
</evidence>
<sequence>MERFGVSPRLGRVLACLVVTAVTSSLLPQAAYAANASGGDDGKGLVDSIKDWFADDSKELDEPSSHDEAGVADRQKLRKGKVAPKAKRVAELTGRRTANARFFKLSDGRVQAEVSAVPTAYRAGKSWRDVDARVGESDRDGYRYANTTNAARSWFGSEPDRLMRVESADGHAVVLGLEGAGASLKPVAKGDTVTYRDAVPGADLSYEVGPGRVKENITLAERPDGPVKFVFTLDTDGLTPKAAKDGSIAFYGEGADPVLVIPAPFMADTEKDAESPYGTAYSTAVQQKLSREGKGWKLTVVPNAKWLASPERRYPVTIDPTIQIAPTPSTAQDVMISSDGPTSNYDTNWRLSVGNTSTGSSRALLKFPLTGVPAGTKLDSADLNLYYDQTHTTGDTEVHLEAHRATADWSEDRATWNSANGITGELSGTSVLVDDGDAGTTAANGSWPASGNTAFTQYAVNQDYLFNKDSVAGNTYTWQPNLPEDGDYQVQAHYVAASDRATNAPYTVTYNGGSQTYTVNQQAGSAGVWKTLGTHPFKAGTAGKIVLGDGPASTSTAVIADAVRFTKGGAVTKQPSELNVWHSFPVTKTVQSWIDGTNANHGFVVKAGDESANAPKGGPRYEGSEYAYEGETANYPRLVLTYGRAGVELEAPTTIHDTGAELKWSAYTDPSTATGDDIVEYQVHRSIYQTFTPSAATLVSPVAKTVTSYTDTSATPTAADSADPFGRAYYYTVAVKTADGQVVGAPTQLVRLPKAGRTTKIVEAGQDTTLSQTESTTPHDTLTDGVAQKWLTVGNNSPTYGTTRALLKFPALSSIPTSARVLDATLRMWGTQTSTENTGALYEMRPLTRDFDEASATWVKADSSTNWTTSGGDFGATVADTVPAMSNDPARHDWSAASLVQDWVTTPGSQQGVLVKMADESVKQERTVFLSSEASEKKLRPRMVVTYVDSTTDSTYYAPKTPARMTPNSAYSVEFTLTNTTDEIWTMADQVLSYTWALPDGTDKTTGGNQVRTALPEDVAPGETVTLQAQVNTPINSDNGNKRTDYVLTWDLFNKTAGTWLSAGTGGIPGLKQTVAVEDPTSNSLGLEKFYSYTGKNTGANSTVMNNLAAGNTVWSYNAFTNPGRGLTTFARFAYNSLDTSDTVLGAGWSAQLAGPIRLGAPLDFHPNPSANATEIRLPDGDGTTHVFTKQADGTWKAPAGVHFRITMKPGLDCTPEKDPVPDAWTMLRPDGTRFLFGCDGYLTSVIDKNGNTQTYTYEERKSNAKPTKFLSYITDPAGRQSLTVEYYSKAEATSPKTADHVKSITDISGSVTGLPVRKVTFEYSDQGLLTKLTDGAGSAQPKVFGFTYDSTQGNKNVKLVTITDPRGHDTGLDYHAPQAGDDPKYHWWTKKITDRLDGDTLFAYAANTTNTKFTDATVTDAENNAAKYVADDYGRPVQTTNAKSQVTKMSWDADNNVTYLEEGNGAKTAYCYDQKTGYPIWQRDAENNKNGVPAASECVPGTFPANASRFEYQTRADGYAADLVRKTSPEGRIWQFGYDTFGNLKTVTDPKGVATATADDYTTKYEYDVYGQLTKATDANGHPTRYSDFGPTGNPSRITDAKTFSTDFVHDHRGQVTKVTDADEKVTTQSYDVYGRPLVGTVPKKQDTGVLITTPAPEYDANDNITKSKAPNGAVSTAMYDKADQVTSASAPANNLTDPRTTTYTYDKVGHLRTTTEPKGTTTTADDADYVTTNNYNEIYQLTSVVNAAGDRVSYEYDNAGNVVRVIDPKKNATADTTDYTTKTTYDLDHRVTTVTDAAGKTTSRTYDKDSLVLSTTDAENNTTTVTYDERGKQSEVKVPYEGTTTRSTKYEYDQIGNVTKVITPRAVAAGTTTAFTARTEYDELNRPVKQYQPYDPTDGRYNDPNVYTQTVYDKLGRVAKTSLPPSEGETVRNDTDYSYFDNGWVESSTDPWDIATTYDYNELGLQTKRTLTSAGGSSNRTMTWSYHPDGSLKARSDDGVPVGLDVVLVDNSDTQHTSSTGTWTKATATGQHGYDHATHAAGAGTDAFTWTLNIPKDGTYTAYVKFPKVTGAATTAKYTVTHSTGTADKTVDQNASTNQGTWVSLGSYAFKQGNAAKLQLFQNGGGTVVADGVKLVRDTAGEPADTEKSDFAYTYDLNGNMTKIDDTSSTAKIDAYTIAYTGLNQVQKVTETLAGDEKKSTSYTYDANSQPETVTHPDQFSKYTYDLRELVKTVSVGKTATDASPKVTSYTYTDRGQMLKETKGNGNTVDYTYYLNAALRTSAEKKPNGTLVTSHTYAYDANGNKAQDVTKKMNADNRTAYLESTTNYSYDPADRLKESVKTGNGAGTETYVHDDNANVITQTVDNTTTNFNYDRNRLLTATSGTSTAKYTYDPFGRQESVTSGSQVIERSVYDGFDHVVESQKMDDTGAMKSTKYTFDPLDRTMSKTADGKTTHFTYLGLSGEVLNEEVSGALTKSYQYSPWGERLSQVKHNTDGTTEDGYYGYNSHTDVETVTDGNGDTETTYGYTAYGKDDDSEFTGIDKPDAADPTKEAYNAYRFNAKRWDAQSGTYDMGFRNYDPGLNRFTTRDMYTGALADMGLGTDPYTGNRYAFAGGNPSSFIEYDGHRPIECNESGYTCSMNDGGGWDIDYKGPMTAEPDSSLVTIGAGCPPACSTPTKQLTVEHLLLMGLSNKYGSQQNLDVWSNWDGAAQVPDFIFGGVDEDRAQYKRDFVAAYADTINAAAAENNIPGTLLAGVAYNEVSGKPPITDLMGEVRSGDDASYGNVSMQIDVAADLLGYDPANLTGYQRSEIKASLQDNVQNVFLAARYLSTARDQIIPGKGASEFSGADIQNVGAFYQGGPDYYTTNPSSRSYGGRIVGWQPMLRDLLG</sequence>
<evidence type="ECO:0000256" key="2">
    <source>
        <dbReference type="SAM" id="SignalP"/>
    </source>
</evidence>
<organism evidence="4 5">
    <name type="scientific">Streptomyces cadmiisoli</name>
    <dbReference type="NCBI Taxonomy" id="2184053"/>
    <lineage>
        <taxon>Bacteria</taxon>
        <taxon>Bacillati</taxon>
        <taxon>Actinomycetota</taxon>
        <taxon>Actinomycetes</taxon>
        <taxon>Kitasatosporales</taxon>
        <taxon>Streptomycetaceae</taxon>
        <taxon>Streptomyces</taxon>
        <taxon>Streptomyces aurantiacus group</taxon>
    </lineage>
</organism>
<evidence type="ECO:0000259" key="3">
    <source>
        <dbReference type="Pfam" id="PF25275"/>
    </source>
</evidence>
<dbReference type="Pfam" id="PF25275">
    <property type="entry name" value="Golvesin_C"/>
    <property type="match status" value="2"/>
</dbReference>
<dbReference type="GO" id="GO:0005975">
    <property type="term" value="P:carbohydrate metabolic process"/>
    <property type="evidence" value="ECO:0007669"/>
    <property type="project" value="UniProtKB-ARBA"/>
</dbReference>
<protein>
    <submittedName>
        <fullName evidence="4">Sugar-binding protein</fullName>
    </submittedName>
</protein>
<proteinExistence type="predicted"/>
<evidence type="ECO:0000256" key="1">
    <source>
        <dbReference type="SAM" id="MobiDB-lite"/>
    </source>
</evidence>
<accession>A0A2Z4ISF8</accession>
<keyword evidence="5" id="KW-1185">Reference proteome</keyword>
<dbReference type="InterPro" id="IPR050708">
    <property type="entry name" value="T6SS_VgrG/RHS"/>
</dbReference>
<gene>
    <name evidence="4" type="ORF">DN051_01225</name>
</gene>
<dbReference type="PANTHER" id="PTHR32305">
    <property type="match status" value="1"/>
</dbReference>
<feature type="signal peptide" evidence="2">
    <location>
        <begin position="1"/>
        <end position="33"/>
    </location>
</feature>
<dbReference type="Gene3D" id="2.180.10.10">
    <property type="entry name" value="RHS repeat-associated core"/>
    <property type="match status" value="2"/>
</dbReference>
<dbReference type="InterPro" id="IPR033803">
    <property type="entry name" value="CBD-like_Golvesin-Xly"/>
</dbReference>
<dbReference type="InterPro" id="IPR013783">
    <property type="entry name" value="Ig-like_fold"/>
</dbReference>
<dbReference type="Gene3D" id="1.10.530.10">
    <property type="match status" value="1"/>
</dbReference>
<dbReference type="KEGG" id="scad:DN051_01225"/>
<dbReference type="PANTHER" id="PTHR32305:SF15">
    <property type="entry name" value="PROTEIN RHSA-RELATED"/>
    <property type="match status" value="1"/>
</dbReference>
<feature type="region of interest" description="Disordered" evidence="1">
    <location>
        <begin position="58"/>
        <end position="84"/>
    </location>
</feature>
<keyword evidence="2" id="KW-0732">Signal</keyword>
<feature type="compositionally biased region" description="Basic and acidic residues" evidence="1">
    <location>
        <begin position="58"/>
        <end position="75"/>
    </location>
</feature>
<dbReference type="NCBIfam" id="TIGR01643">
    <property type="entry name" value="YD_repeat_2x"/>
    <property type="match status" value="5"/>
</dbReference>
<dbReference type="InterPro" id="IPR031325">
    <property type="entry name" value="RHS_repeat"/>
</dbReference>
<name>A0A2Z4ISF8_9ACTN</name>
<reference evidence="4 5" key="1">
    <citation type="journal article" date="2019" name="Int. J. Syst. Evol. Microbiol.">
        <title>Streptomyces cadmiisoli sp. nov., a novel actinomycete isolated from cadmium-contaminated soil.</title>
        <authorList>
            <person name="Li K."/>
            <person name="Tang X."/>
            <person name="Zhao J."/>
            <person name="Guo Y."/>
            <person name="Tang Y."/>
            <person name="Gao J."/>
        </authorList>
    </citation>
    <scope>NUCLEOTIDE SEQUENCE [LARGE SCALE GENOMIC DNA]</scope>
    <source>
        <strain evidence="4 5">ZFG47</strain>
    </source>
</reference>
<dbReference type="NCBIfam" id="NF033679">
    <property type="entry name" value="DNRLRE_dom"/>
    <property type="match status" value="2"/>
</dbReference>
<dbReference type="InterPro" id="IPR006530">
    <property type="entry name" value="YD"/>
</dbReference>
<feature type="domain" description="Golvesin/Xly CBD-like" evidence="3">
    <location>
        <begin position="431"/>
        <end position="567"/>
    </location>
</feature>
<feature type="domain" description="Golvesin/Xly CBD-like" evidence="3">
    <location>
        <begin position="2009"/>
        <end position="2139"/>
    </location>
</feature>